<proteinExistence type="predicted"/>
<organism evidence="1 2">
    <name type="scientific">Geovibrio thiophilus</name>
    <dbReference type="NCBI Taxonomy" id="139438"/>
    <lineage>
        <taxon>Bacteria</taxon>
        <taxon>Pseudomonadati</taxon>
        <taxon>Deferribacterota</taxon>
        <taxon>Deferribacteres</taxon>
        <taxon>Deferribacterales</taxon>
        <taxon>Geovibrionaceae</taxon>
        <taxon>Geovibrio</taxon>
    </lineage>
</organism>
<dbReference type="InterPro" id="IPR052022">
    <property type="entry name" value="26kDa_periplasmic_antigen"/>
</dbReference>
<dbReference type="InterPro" id="IPR016907">
    <property type="entry name" value="UCP029033"/>
</dbReference>
<dbReference type="PANTHER" id="PTHR34387">
    <property type="entry name" value="SLR1258 PROTEIN"/>
    <property type="match status" value="1"/>
</dbReference>
<dbReference type="KEGG" id="gtl:EP073_01485"/>
<dbReference type="AlphaFoldDB" id="A0A410JVQ0"/>
<keyword evidence="2" id="KW-1185">Reference proteome</keyword>
<name>A0A410JVQ0_9BACT</name>
<protein>
    <submittedName>
        <fullName evidence="1">SIMPL domain-containing protein</fullName>
    </submittedName>
</protein>
<dbReference type="GO" id="GO:0006974">
    <property type="term" value="P:DNA damage response"/>
    <property type="evidence" value="ECO:0007669"/>
    <property type="project" value="TreeGrafter"/>
</dbReference>
<dbReference type="Proteomes" id="UP000287502">
    <property type="component" value="Chromosome"/>
</dbReference>
<dbReference type="InterPro" id="IPR007497">
    <property type="entry name" value="SIMPL/DUF541"/>
</dbReference>
<evidence type="ECO:0000313" key="1">
    <source>
        <dbReference type="EMBL" id="QAR32119.1"/>
    </source>
</evidence>
<gene>
    <name evidence="1" type="ORF">EP073_01485</name>
</gene>
<dbReference type="PIRSF" id="PIRSF029033">
    <property type="entry name" value="UCP029033"/>
    <property type="match status" value="1"/>
</dbReference>
<dbReference type="OrthoDB" id="9806540at2"/>
<sequence>MNGKTDSAAFILGIFIMLGLGILGWQLASAALKYKSFERTVAVKGLSEREYPADVVIWTLKFSVAENDITKLYIEMERNVSKIKAFLLNNGLNESEISVSVPAISDVYANQYGTDRRPEYRYTSRQAVTVYSSKVESVRSLMTQTGELGKEGLVLTGNEYEAPAEYIFTRLNEVKPQMIEEATKAAREVAQKFAGDSGSRLGKIKSASQGQFTISARDTNNPHIKSLRVVSTVEYYLSD</sequence>
<dbReference type="PANTHER" id="PTHR34387:SF2">
    <property type="entry name" value="SLR1258 PROTEIN"/>
    <property type="match status" value="1"/>
</dbReference>
<reference evidence="1 2" key="1">
    <citation type="submission" date="2019-01" db="EMBL/GenBank/DDBJ databases">
        <title>Geovibrio thiophilus DSM 11263, complete genome.</title>
        <authorList>
            <person name="Spring S."/>
            <person name="Bunk B."/>
            <person name="Sproer C."/>
        </authorList>
    </citation>
    <scope>NUCLEOTIDE SEQUENCE [LARGE SCALE GENOMIC DNA]</scope>
    <source>
        <strain evidence="1 2">DSM 11263</strain>
    </source>
</reference>
<evidence type="ECO:0000313" key="2">
    <source>
        <dbReference type="Proteomes" id="UP000287502"/>
    </source>
</evidence>
<accession>A0A410JVQ0</accession>
<dbReference type="Gene3D" id="3.30.70.2970">
    <property type="entry name" value="Protein of unknown function (DUF541), domain 2"/>
    <property type="match status" value="1"/>
</dbReference>
<dbReference type="Pfam" id="PF04402">
    <property type="entry name" value="SIMPL"/>
    <property type="match status" value="1"/>
</dbReference>
<dbReference type="EMBL" id="CP035108">
    <property type="protein sequence ID" value="QAR32119.1"/>
    <property type="molecule type" value="Genomic_DNA"/>
</dbReference>
<dbReference type="RefSeq" id="WP_128465406.1">
    <property type="nucleotide sequence ID" value="NZ_CP035108.1"/>
</dbReference>